<dbReference type="EMBL" id="CP020925">
    <property type="protein sequence ID" value="ATP18572.1"/>
    <property type="molecule type" value="Genomic_DNA"/>
</dbReference>
<proteinExistence type="predicted"/>
<dbReference type="Proteomes" id="UP000037029">
    <property type="component" value="Chromosome"/>
</dbReference>
<organism evidence="1 2">
    <name type="scientific">Sphingobium yanoikuyae</name>
    <name type="common">Sphingomonas yanoikuyae</name>
    <dbReference type="NCBI Taxonomy" id="13690"/>
    <lineage>
        <taxon>Bacteria</taxon>
        <taxon>Pseudomonadati</taxon>
        <taxon>Pseudomonadota</taxon>
        <taxon>Alphaproteobacteria</taxon>
        <taxon>Sphingomonadales</taxon>
        <taxon>Sphingomonadaceae</taxon>
        <taxon>Sphingobium</taxon>
    </lineage>
</organism>
<dbReference type="AlphaFoldDB" id="A0A0J9CZ22"/>
<name>A0A0J9CZ22_SPHYA</name>
<evidence type="ECO:0000313" key="1">
    <source>
        <dbReference type="EMBL" id="ATP18572.1"/>
    </source>
</evidence>
<gene>
    <name evidence="1" type="ORF">BV87_09335</name>
</gene>
<dbReference type="RefSeq" id="WP_048938325.1">
    <property type="nucleotide sequence ID" value="NZ_CP020925.1"/>
</dbReference>
<reference evidence="1 2" key="1">
    <citation type="submission" date="2017-04" db="EMBL/GenBank/DDBJ databases">
        <title>Characterization, genome and methylation analysis of a phthalic acid esters degrading strain Sphingobium yanoikuyae SHJ.</title>
        <authorList>
            <person name="Feng L."/>
        </authorList>
    </citation>
    <scope>NUCLEOTIDE SEQUENCE [LARGE SCALE GENOMIC DNA]</scope>
    <source>
        <strain evidence="1 2">SHJ</strain>
    </source>
</reference>
<protein>
    <submittedName>
        <fullName evidence="1">Uncharacterized protein</fullName>
    </submittedName>
</protein>
<accession>A0A0J9CZ22</accession>
<sequence>MDDFRQQVVDAAVRELRHQLGHDSVDVHGTLVQVDGSFKMARVAEYILRTALDSRDERIIEEVAKGIARDDRPWEEFRDQAVDAITSMYGIVTALMDPST</sequence>
<evidence type="ECO:0000313" key="2">
    <source>
        <dbReference type="Proteomes" id="UP000037029"/>
    </source>
</evidence>